<dbReference type="InterPro" id="IPR025207">
    <property type="entry name" value="Sim4_Fta4"/>
</dbReference>
<reference evidence="1" key="1">
    <citation type="submission" date="2014-02" db="EMBL/GenBank/DDBJ databases">
        <authorList>
            <person name="Genoscope - CEA"/>
        </authorList>
    </citation>
    <scope>NUCLEOTIDE SEQUENCE</scope>
    <source>
        <strain evidence="1">LS3</strain>
    </source>
</reference>
<dbReference type="AlphaFoldDB" id="A0A060TB47"/>
<accession>A0A060TB47</accession>
<dbReference type="EMBL" id="HG937694">
    <property type="protein sequence ID" value="CDP38024.1"/>
    <property type="molecule type" value="Genomic_DNA"/>
</dbReference>
<name>A0A060TB47_BLAAD</name>
<dbReference type="GO" id="GO:0031511">
    <property type="term" value="C:Mis6-Sim4 complex"/>
    <property type="evidence" value="ECO:0007669"/>
    <property type="project" value="InterPro"/>
</dbReference>
<proteinExistence type="predicted"/>
<gene>
    <name evidence="1" type="ORF">GNLVRS02_ARAD1D25080g</name>
</gene>
<dbReference type="Pfam" id="PF13093">
    <property type="entry name" value="FTA4"/>
    <property type="match status" value="1"/>
</dbReference>
<reference evidence="1" key="2">
    <citation type="submission" date="2014-06" db="EMBL/GenBank/DDBJ databases">
        <title>The complete genome of Blastobotrys (Arxula) adeninivorans LS3 - a yeast of biotechnological interest.</title>
        <authorList>
            <person name="Kunze G."/>
            <person name="Gaillardin C."/>
            <person name="Czernicka M."/>
            <person name="Durrens P."/>
            <person name="Martin T."/>
            <person name="Boer E."/>
            <person name="Gabaldon T."/>
            <person name="Cruz J."/>
            <person name="Talla E."/>
            <person name="Marck C."/>
            <person name="Goffeau A."/>
            <person name="Barbe V."/>
            <person name="Baret P."/>
            <person name="Baronian K."/>
            <person name="Beier S."/>
            <person name="Bleykasten C."/>
            <person name="Bode R."/>
            <person name="Casaregola S."/>
            <person name="Despons L."/>
            <person name="Fairhead C."/>
            <person name="Giersberg M."/>
            <person name="Gierski P."/>
            <person name="Hahnel U."/>
            <person name="Hartmann A."/>
            <person name="Jankowska D."/>
            <person name="Jubin C."/>
            <person name="Jung P."/>
            <person name="Lafontaine I."/>
            <person name="Leh-Louis V."/>
            <person name="Lemaire M."/>
            <person name="Marcet-Houben M."/>
            <person name="Mascher M."/>
            <person name="Morel G."/>
            <person name="Richard G.-F."/>
            <person name="Riechen J."/>
            <person name="Sacerdot C."/>
            <person name="Sarkar A."/>
            <person name="Savel G."/>
            <person name="Schacherer J."/>
            <person name="Sherman D."/>
            <person name="Straub M.-L."/>
            <person name="Stein N."/>
            <person name="Thierry A."/>
            <person name="Trautwein-Schult A."/>
            <person name="Westhof E."/>
            <person name="Worch S."/>
            <person name="Dujon B."/>
            <person name="Souciet J.-L."/>
            <person name="Wincker P."/>
            <person name="Scholz U."/>
            <person name="Neuveglise N."/>
        </authorList>
    </citation>
    <scope>NUCLEOTIDE SEQUENCE</scope>
    <source>
        <strain evidence="1">LS3</strain>
    </source>
</reference>
<evidence type="ECO:0000313" key="1">
    <source>
        <dbReference type="EMBL" id="CDP38024.1"/>
    </source>
</evidence>
<organism evidence="1">
    <name type="scientific">Blastobotrys adeninivorans</name>
    <name type="common">Yeast</name>
    <name type="synonym">Arxula adeninivorans</name>
    <dbReference type="NCBI Taxonomy" id="409370"/>
    <lineage>
        <taxon>Eukaryota</taxon>
        <taxon>Fungi</taxon>
        <taxon>Dikarya</taxon>
        <taxon>Ascomycota</taxon>
        <taxon>Saccharomycotina</taxon>
        <taxon>Dipodascomycetes</taxon>
        <taxon>Dipodascales</taxon>
        <taxon>Trichomonascaceae</taxon>
        <taxon>Blastobotrys</taxon>
    </lineage>
</organism>
<protein>
    <submittedName>
        <fullName evidence="1">ARAD1D25080p</fullName>
    </submittedName>
</protein>
<sequence length="210" mass="23864">MSYYNNKSFLEDQISQLQAPLSLPEKSLDALAEGDEKWSQAAADRIVSLTNQRRKAFYRRIFTQQAKKHVLLQMHSAYSEQMTKKRTQLQQLTAQASVTVDPRIPQVQNQSQIRGLSDEELAEHARLLSKSAQRPKLKLLLSKLRAAQSARVKYHALRLELAKFDNIQQNLASTNSPLLDELAMIRTLCVRLGAKVETATDSSFYNAINH</sequence>